<reference evidence="1 2" key="1">
    <citation type="journal article" date="2021" name="ISME Commun">
        <title>Automated analysis of genomic sequences facilitates high-throughput and comprehensive description of bacteria.</title>
        <authorList>
            <person name="Hitch T.C.A."/>
        </authorList>
    </citation>
    <scope>NUCLEOTIDE SEQUENCE [LARGE SCALE GENOMIC DNA]</scope>
    <source>
        <strain evidence="1 2">Sanger_31</strain>
    </source>
</reference>
<dbReference type="RefSeq" id="WP_158455044.1">
    <property type="nucleotide sequence ID" value="NZ_JAOQJZ010000019.1"/>
</dbReference>
<protein>
    <submittedName>
        <fullName evidence="1">DUF6076 domain-containing protein</fullName>
    </submittedName>
</protein>
<dbReference type="AlphaFoldDB" id="A0AAE3IKJ6"/>
<proteinExistence type="predicted"/>
<gene>
    <name evidence="1" type="ORF">OCV57_13490</name>
</gene>
<organism evidence="1 2">
    <name type="scientific">Hominimerdicola aceti</name>
    <dbReference type="NCBI Taxonomy" id="2981726"/>
    <lineage>
        <taxon>Bacteria</taxon>
        <taxon>Bacillati</taxon>
        <taxon>Bacillota</taxon>
        <taxon>Clostridia</taxon>
        <taxon>Eubacteriales</taxon>
        <taxon>Oscillospiraceae</taxon>
        <taxon>Hominimerdicola</taxon>
    </lineage>
</organism>
<name>A0AAE3IKJ6_9FIRM</name>
<keyword evidence="2" id="KW-1185">Reference proteome</keyword>
<accession>A0AAE3IKJ6</accession>
<evidence type="ECO:0000313" key="1">
    <source>
        <dbReference type="EMBL" id="MCU6706927.1"/>
    </source>
</evidence>
<evidence type="ECO:0000313" key="2">
    <source>
        <dbReference type="Proteomes" id="UP001208131"/>
    </source>
</evidence>
<dbReference type="Pfam" id="PF19553">
    <property type="entry name" value="DUF6076"/>
    <property type="match status" value="1"/>
</dbReference>
<sequence length="241" mass="27881">MQTKSALCELLGVNGILLLVVLRLSYKKIANPINDPWMSYDLTDNLDMNLVPREKAEGSGEYLIAEYYHAKRLQSLLKVDFFKGLMVGHQIRRCLNCNRFFIVNGGYKTKYCDMPSPENPNRTCNQMDFAKKKPKEKNAEKRTLLAKSEKLYHSAMTSPEFTNDEFEQQLSSASLYRLCGMEPPRKGRSGQADDRRTCKQGKDITRYEYSDWLKNLHVAKSEFSVSLRLKYLTFSDILVIY</sequence>
<dbReference type="EMBL" id="JAOQJZ010000019">
    <property type="protein sequence ID" value="MCU6706927.1"/>
    <property type="molecule type" value="Genomic_DNA"/>
</dbReference>
<comment type="caution">
    <text evidence="1">The sequence shown here is derived from an EMBL/GenBank/DDBJ whole genome shotgun (WGS) entry which is preliminary data.</text>
</comment>
<dbReference type="Proteomes" id="UP001208131">
    <property type="component" value="Unassembled WGS sequence"/>
</dbReference>
<dbReference type="InterPro" id="IPR045722">
    <property type="entry name" value="DUF6076"/>
</dbReference>